<accession>A0A163E180</accession>
<evidence type="ECO:0000256" key="2">
    <source>
        <dbReference type="ARBA" id="ARBA00006679"/>
    </source>
</evidence>
<evidence type="ECO:0000256" key="6">
    <source>
        <dbReference type="ARBA" id="ARBA00023136"/>
    </source>
</evidence>
<organism evidence="8 9">
    <name type="scientific">Paenibacillus glucanolyticus</name>
    <dbReference type="NCBI Taxonomy" id="59843"/>
    <lineage>
        <taxon>Bacteria</taxon>
        <taxon>Bacillati</taxon>
        <taxon>Bacillota</taxon>
        <taxon>Bacilli</taxon>
        <taxon>Bacillales</taxon>
        <taxon>Paenibacillaceae</taxon>
        <taxon>Paenibacillus</taxon>
    </lineage>
</organism>
<proteinExistence type="inferred from homology"/>
<name>A0A163E180_9BACL</name>
<dbReference type="PANTHER" id="PTHR33452">
    <property type="entry name" value="OXIDOREDUCTASE CATD-RELATED"/>
    <property type="match status" value="1"/>
</dbReference>
<comment type="similarity">
    <text evidence="2">Belongs to the DoxX family.</text>
</comment>
<evidence type="ECO:0000256" key="3">
    <source>
        <dbReference type="ARBA" id="ARBA00022475"/>
    </source>
</evidence>
<keyword evidence="5 7" id="KW-1133">Transmembrane helix</keyword>
<dbReference type="InterPro" id="IPR032808">
    <property type="entry name" value="DoxX"/>
</dbReference>
<evidence type="ECO:0000256" key="7">
    <source>
        <dbReference type="SAM" id="Phobius"/>
    </source>
</evidence>
<comment type="subcellular location">
    <subcellularLocation>
        <location evidence="1">Cell membrane</location>
        <topology evidence="1">Multi-pass membrane protein</topology>
    </subcellularLocation>
</comment>
<dbReference type="PANTHER" id="PTHR33452:SF1">
    <property type="entry name" value="INNER MEMBRANE PROTEIN YPHA-RELATED"/>
    <property type="match status" value="1"/>
</dbReference>
<keyword evidence="3" id="KW-1003">Cell membrane</keyword>
<dbReference type="STRING" id="59843.A3958_24525"/>
<feature type="transmembrane region" description="Helical" evidence="7">
    <location>
        <begin position="71"/>
        <end position="89"/>
    </location>
</feature>
<keyword evidence="9" id="KW-1185">Reference proteome</keyword>
<dbReference type="OrthoDB" id="886570at2"/>
<dbReference type="GeneID" id="97554968"/>
<dbReference type="Pfam" id="PF07681">
    <property type="entry name" value="DoxX"/>
    <property type="match status" value="1"/>
</dbReference>
<evidence type="ECO:0000256" key="4">
    <source>
        <dbReference type="ARBA" id="ARBA00022692"/>
    </source>
</evidence>
<feature type="transmembrane region" description="Helical" evidence="7">
    <location>
        <begin position="7"/>
        <end position="25"/>
    </location>
</feature>
<dbReference type="RefSeq" id="WP_063479942.1">
    <property type="nucleotide sequence ID" value="NZ_CP147845.1"/>
</dbReference>
<dbReference type="GO" id="GO:0005886">
    <property type="term" value="C:plasma membrane"/>
    <property type="evidence" value="ECO:0007669"/>
    <property type="project" value="UniProtKB-SubCell"/>
</dbReference>
<dbReference type="AlphaFoldDB" id="A0A163E180"/>
<protein>
    <submittedName>
        <fullName evidence="8">Oxidoreductase</fullName>
    </submittedName>
</protein>
<keyword evidence="4 7" id="KW-0812">Transmembrane</keyword>
<dbReference type="Proteomes" id="UP000076796">
    <property type="component" value="Unassembled WGS sequence"/>
</dbReference>
<evidence type="ECO:0000313" key="9">
    <source>
        <dbReference type="Proteomes" id="UP000076796"/>
    </source>
</evidence>
<comment type="caution">
    <text evidence="8">The sequence shown here is derived from an EMBL/GenBank/DDBJ whole genome shotgun (WGS) entry which is preliminary data.</text>
</comment>
<sequence>MRSYSSTGTFIIRVILGVIFLAHGLDKFQSGIGNIEGFFASLGIPAFMATFVAIIEIVGGIALIIGLGTRIASLVLGVVLIVAIFQAKLGMGFLNGYELDIALLAMAVHLALSGSSLLSVDSLFSKKNRA</sequence>
<dbReference type="EMBL" id="LWMH01000002">
    <property type="protein sequence ID" value="KZS43540.1"/>
    <property type="molecule type" value="Genomic_DNA"/>
</dbReference>
<feature type="transmembrane region" description="Helical" evidence="7">
    <location>
        <begin position="37"/>
        <end position="64"/>
    </location>
</feature>
<evidence type="ECO:0000256" key="1">
    <source>
        <dbReference type="ARBA" id="ARBA00004651"/>
    </source>
</evidence>
<evidence type="ECO:0000313" key="8">
    <source>
        <dbReference type="EMBL" id="KZS43540.1"/>
    </source>
</evidence>
<reference evidence="8" key="1">
    <citation type="journal article" date="2016" name="Genome Announc.">
        <title>Draft genomes of two strains of Paenibacillus glucanolyticus with capability to degrade lignocellulose.</title>
        <authorList>
            <person name="Mathews S.L."/>
            <person name="Pawlak J."/>
            <person name="Grunden A.M."/>
        </authorList>
    </citation>
    <scope>NUCLEOTIDE SEQUENCE [LARGE SCALE GENOMIC DNA]</scope>
    <source>
        <strain evidence="8">SLM1</strain>
    </source>
</reference>
<gene>
    <name evidence="8" type="ORF">AWU65_25905</name>
</gene>
<feature type="transmembrane region" description="Helical" evidence="7">
    <location>
        <begin position="101"/>
        <end position="124"/>
    </location>
</feature>
<dbReference type="InterPro" id="IPR051907">
    <property type="entry name" value="DoxX-like_oxidoreductase"/>
</dbReference>
<evidence type="ECO:0000256" key="5">
    <source>
        <dbReference type="ARBA" id="ARBA00022989"/>
    </source>
</evidence>
<keyword evidence="6 7" id="KW-0472">Membrane</keyword>